<evidence type="ECO:0000256" key="4">
    <source>
        <dbReference type="PROSITE-ProRule" id="PRU00221"/>
    </source>
</evidence>
<evidence type="ECO:0000256" key="5">
    <source>
        <dbReference type="SAM" id="MobiDB-lite"/>
    </source>
</evidence>
<feature type="region of interest" description="Disordered" evidence="5">
    <location>
        <begin position="205"/>
        <end position="232"/>
    </location>
</feature>
<keyword evidence="7" id="KW-1185">Reference proteome</keyword>
<protein>
    <submittedName>
        <fullName evidence="6">Uncharacterized protein</fullName>
    </submittedName>
</protein>
<comment type="similarity">
    <text evidence="1">Belongs to the WD repeat LST8 family.</text>
</comment>
<feature type="repeat" description="WD" evidence="4">
    <location>
        <begin position="307"/>
        <end position="348"/>
    </location>
</feature>
<evidence type="ECO:0000256" key="3">
    <source>
        <dbReference type="ARBA" id="ARBA00022737"/>
    </source>
</evidence>
<dbReference type="GO" id="GO:0031929">
    <property type="term" value="P:TOR signaling"/>
    <property type="evidence" value="ECO:0007669"/>
    <property type="project" value="InterPro"/>
</dbReference>
<name>A0AAV9IIT3_9RHOD</name>
<organism evidence="6 7">
    <name type="scientific">Galdieria yellowstonensis</name>
    <dbReference type="NCBI Taxonomy" id="3028027"/>
    <lineage>
        <taxon>Eukaryota</taxon>
        <taxon>Rhodophyta</taxon>
        <taxon>Bangiophyceae</taxon>
        <taxon>Galdieriales</taxon>
        <taxon>Galdieriaceae</taxon>
        <taxon>Galdieria</taxon>
    </lineage>
</organism>
<dbReference type="PROSITE" id="PS00678">
    <property type="entry name" value="WD_REPEATS_1"/>
    <property type="match status" value="2"/>
</dbReference>
<dbReference type="SUPFAM" id="SSF50978">
    <property type="entry name" value="WD40 repeat-like"/>
    <property type="match status" value="1"/>
</dbReference>
<dbReference type="Pfam" id="PF00400">
    <property type="entry name" value="WD40"/>
    <property type="match status" value="4"/>
</dbReference>
<dbReference type="GO" id="GO:0031932">
    <property type="term" value="C:TORC2 complex"/>
    <property type="evidence" value="ECO:0007669"/>
    <property type="project" value="InterPro"/>
</dbReference>
<dbReference type="PROSITE" id="PS50082">
    <property type="entry name" value="WD_REPEATS_2"/>
    <property type="match status" value="3"/>
</dbReference>
<dbReference type="InterPro" id="IPR015943">
    <property type="entry name" value="WD40/YVTN_repeat-like_dom_sf"/>
</dbReference>
<sequence length="364" mass="41232">MGVKKLVSGGYDHTVRLWDPSTGVNERTFEFNESQVNRLRFSKDGRLLAVCGNPRVAFFDLRSDSEVPVHTLDLHRSNVTDLVFRDSGPHATTCSEDCFIHVWDLRVSNPVASLKNDSGVTSVGYGRNTGQVATTDYGRFMKIWDIEQQRVVGKMSTINDNAMFLNLSYCAKTGLLCTTGSTGYAYVCRITGSFTPGEDIAKTNIINNNSSKPVSNNKSQPKGSSGIRRKKRHQWESHMYNIPEEARGYFEKVAKFRCSNRYVLRCCFSEDGLLVGTVSDNGNVDVWGDENEPNVLFEDRWYVNRQVGRHQKWAWDIRFSKDAKYVFSCSSDKRICLWEVSSGDLLREYKGHQKAVTSIDIFST</sequence>
<dbReference type="SMART" id="SM00320">
    <property type="entry name" value="WD40"/>
    <property type="match status" value="5"/>
</dbReference>
<reference evidence="6 7" key="1">
    <citation type="submission" date="2022-07" db="EMBL/GenBank/DDBJ databases">
        <title>Genome-wide signatures of adaptation to extreme environments.</title>
        <authorList>
            <person name="Cho C.H."/>
            <person name="Yoon H.S."/>
        </authorList>
    </citation>
    <scope>NUCLEOTIDE SEQUENCE [LARGE SCALE GENOMIC DNA]</scope>
    <source>
        <strain evidence="6 7">108.79 E11</strain>
    </source>
</reference>
<dbReference type="PANTHER" id="PTHR19842">
    <property type="entry name" value="G BETA-LIKE PROTEIN GBL"/>
    <property type="match status" value="1"/>
</dbReference>
<dbReference type="InterPro" id="IPR019775">
    <property type="entry name" value="WD40_repeat_CS"/>
</dbReference>
<feature type="repeat" description="WD" evidence="4">
    <location>
        <begin position="72"/>
        <end position="113"/>
    </location>
</feature>
<dbReference type="PANTHER" id="PTHR19842:SF0">
    <property type="entry name" value="TARGET OF RAPAMYCIN COMPLEX SUBUNIT LST8"/>
    <property type="match status" value="1"/>
</dbReference>
<dbReference type="InterPro" id="IPR036322">
    <property type="entry name" value="WD40_repeat_dom_sf"/>
</dbReference>
<dbReference type="InterPro" id="IPR037588">
    <property type="entry name" value="MLST8"/>
</dbReference>
<dbReference type="PROSITE" id="PS50294">
    <property type="entry name" value="WD_REPEATS_REGION"/>
    <property type="match status" value="1"/>
</dbReference>
<evidence type="ECO:0000256" key="1">
    <source>
        <dbReference type="ARBA" id="ARBA00009890"/>
    </source>
</evidence>
<evidence type="ECO:0000313" key="7">
    <source>
        <dbReference type="Proteomes" id="UP001300502"/>
    </source>
</evidence>
<dbReference type="Proteomes" id="UP001300502">
    <property type="component" value="Unassembled WGS sequence"/>
</dbReference>
<dbReference type="GO" id="GO:0031931">
    <property type="term" value="C:TORC1 complex"/>
    <property type="evidence" value="ECO:0007669"/>
    <property type="project" value="InterPro"/>
</dbReference>
<comment type="caution">
    <text evidence="6">The sequence shown here is derived from an EMBL/GenBank/DDBJ whole genome shotgun (WGS) entry which is preliminary data.</text>
</comment>
<feature type="repeat" description="WD" evidence="4">
    <location>
        <begin position="6"/>
        <end position="28"/>
    </location>
</feature>
<dbReference type="InterPro" id="IPR001680">
    <property type="entry name" value="WD40_rpt"/>
</dbReference>
<dbReference type="EMBL" id="JANCYU010000048">
    <property type="protein sequence ID" value="KAK4527121.1"/>
    <property type="molecule type" value="Genomic_DNA"/>
</dbReference>
<gene>
    <name evidence="6" type="ORF">GAYE_SCF35G5043</name>
</gene>
<keyword evidence="3" id="KW-0677">Repeat</keyword>
<dbReference type="Gene3D" id="2.130.10.10">
    <property type="entry name" value="YVTN repeat-like/Quinoprotein amine dehydrogenase"/>
    <property type="match status" value="2"/>
</dbReference>
<dbReference type="GO" id="GO:0032956">
    <property type="term" value="P:regulation of actin cytoskeleton organization"/>
    <property type="evidence" value="ECO:0007669"/>
    <property type="project" value="TreeGrafter"/>
</dbReference>
<evidence type="ECO:0000313" key="6">
    <source>
        <dbReference type="EMBL" id="KAK4527121.1"/>
    </source>
</evidence>
<proteinExistence type="inferred from homology"/>
<dbReference type="AlphaFoldDB" id="A0AAV9IIT3"/>
<keyword evidence="2 4" id="KW-0853">WD repeat</keyword>
<evidence type="ECO:0000256" key="2">
    <source>
        <dbReference type="ARBA" id="ARBA00022574"/>
    </source>
</evidence>
<feature type="compositionally biased region" description="Low complexity" evidence="5">
    <location>
        <begin position="205"/>
        <end position="219"/>
    </location>
</feature>
<accession>A0AAV9IIT3</accession>